<feature type="compositionally biased region" description="Basic residues" evidence="1">
    <location>
        <begin position="1"/>
        <end position="13"/>
    </location>
</feature>
<gene>
    <name evidence="2" type="ORF">NW768_008340</name>
</gene>
<feature type="region of interest" description="Disordered" evidence="1">
    <location>
        <begin position="1"/>
        <end position="55"/>
    </location>
</feature>
<feature type="compositionally biased region" description="Basic and acidic residues" evidence="1">
    <location>
        <begin position="135"/>
        <end position="144"/>
    </location>
</feature>
<feature type="compositionally biased region" description="Polar residues" evidence="1">
    <location>
        <begin position="14"/>
        <end position="28"/>
    </location>
</feature>
<dbReference type="Proteomes" id="UP001152024">
    <property type="component" value="Unassembled WGS sequence"/>
</dbReference>
<organism evidence="2 3">
    <name type="scientific">Fusarium equiseti</name>
    <name type="common">Fusarium scirpi</name>
    <dbReference type="NCBI Taxonomy" id="61235"/>
    <lineage>
        <taxon>Eukaryota</taxon>
        <taxon>Fungi</taxon>
        <taxon>Dikarya</taxon>
        <taxon>Ascomycota</taxon>
        <taxon>Pezizomycotina</taxon>
        <taxon>Sordariomycetes</taxon>
        <taxon>Hypocreomycetidae</taxon>
        <taxon>Hypocreales</taxon>
        <taxon>Nectriaceae</taxon>
        <taxon>Fusarium</taxon>
        <taxon>Fusarium incarnatum-equiseti species complex</taxon>
    </lineage>
</organism>
<name>A0ABQ8R6G0_FUSEQ</name>
<evidence type="ECO:0000256" key="1">
    <source>
        <dbReference type="SAM" id="MobiDB-lite"/>
    </source>
</evidence>
<evidence type="ECO:0000313" key="3">
    <source>
        <dbReference type="Proteomes" id="UP001152024"/>
    </source>
</evidence>
<proteinExistence type="predicted"/>
<protein>
    <submittedName>
        <fullName evidence="2">Uncharacterized protein</fullName>
    </submittedName>
</protein>
<evidence type="ECO:0000313" key="2">
    <source>
        <dbReference type="EMBL" id="KAJ4128056.1"/>
    </source>
</evidence>
<feature type="compositionally biased region" description="Basic and acidic residues" evidence="1">
    <location>
        <begin position="110"/>
        <end position="119"/>
    </location>
</feature>
<accession>A0ABQ8R6G0</accession>
<reference evidence="2" key="1">
    <citation type="submission" date="2022-09" db="EMBL/GenBank/DDBJ databases">
        <title>Fusarium specimens isolated from Avocado Roots.</title>
        <authorList>
            <person name="Stajich J."/>
            <person name="Roper C."/>
            <person name="Heimlech-Rivalta G."/>
        </authorList>
    </citation>
    <scope>NUCLEOTIDE SEQUENCE</scope>
    <source>
        <strain evidence="2">CF00095</strain>
    </source>
</reference>
<keyword evidence="3" id="KW-1185">Reference proteome</keyword>
<dbReference type="EMBL" id="JAOQBH010000012">
    <property type="protein sequence ID" value="KAJ4128056.1"/>
    <property type="molecule type" value="Genomic_DNA"/>
</dbReference>
<comment type="caution">
    <text evidence="2">The sequence shown here is derived from an EMBL/GenBank/DDBJ whole genome shotgun (WGS) entry which is preliminary data.</text>
</comment>
<sequence length="144" mass="16544">MCQKPGTHKRQKKGNSQQQQDGSCTEASCAQGEIDPSRHQYTEMFHVPASQGPITQDYDHRSMITIQSEHQSPQDIWFVSPTQRVLYQPMQWWDTAPEGPPPGATPTENTVKDERKHDQGPSNVRDLVRQNTNSPRHERHDTRM</sequence>
<feature type="region of interest" description="Disordered" evidence="1">
    <location>
        <begin position="91"/>
        <end position="144"/>
    </location>
</feature>